<dbReference type="EMBL" id="JAEACQ010000292">
    <property type="protein sequence ID" value="MBL7631991.1"/>
    <property type="molecule type" value="Genomic_DNA"/>
</dbReference>
<evidence type="ECO:0000313" key="8">
    <source>
        <dbReference type="Proteomes" id="UP000604475"/>
    </source>
</evidence>
<dbReference type="CDD" id="cd00609">
    <property type="entry name" value="AAT_like"/>
    <property type="match status" value="1"/>
</dbReference>
<dbReference type="Gene3D" id="3.90.1150.10">
    <property type="entry name" value="Aspartate Aminotransferase, domain 1"/>
    <property type="match status" value="1"/>
</dbReference>
<evidence type="ECO:0000256" key="1">
    <source>
        <dbReference type="ARBA" id="ARBA00005384"/>
    </source>
</evidence>
<dbReference type="CDD" id="cd07377">
    <property type="entry name" value="WHTH_GntR"/>
    <property type="match status" value="1"/>
</dbReference>
<sequence length="480" mass="50190">MKNGSSWEAGSASKVVDELRSLADARAVGARLPSTRDLQHQLGVGPVTVQRALARLVTEGVLVTRPGAGTFVAARRTARVGDTDWQQVALGASPVSASGIDVLLANVNSTGFQLGTGYLDAGLRADSRLAAAAARAVRRPDAWGTPPMAGVPELRSWFGREIGADPDQVLITSAAQSALSAVFRALLPAGSPVLCAVPTYPGALAVARSAGLVPVPVPTDADGIRPELLERALAATSARLLFLQPTFANPDGGVLAHARRREVLGICERAGAFILEDDYARWLGHGQVPPPPLWRDDDQGRVITVCSLTKILAPSLRIGAIVARGPVMSRLAAMRQVDDFLVPAPLQHTAVEMVTGPGWSAQQRAVSAALRARMGTLTAALAAELPECSFENPRGGISLWLRLPRGTDDLAVASWAARLGVVVMSGRYYVVGEQDASYLRLCVAGIREADIPAAVALLAEAVRAGAGTGTDLPPHRAMTG</sequence>
<keyword evidence="3" id="KW-0805">Transcription regulation</keyword>
<dbReference type="InterPro" id="IPR015422">
    <property type="entry name" value="PyrdxlP-dep_Trfase_small"/>
</dbReference>
<dbReference type="GO" id="GO:0030170">
    <property type="term" value="F:pyridoxal phosphate binding"/>
    <property type="evidence" value="ECO:0007669"/>
    <property type="project" value="InterPro"/>
</dbReference>
<proteinExistence type="inferred from homology"/>
<dbReference type="Proteomes" id="UP000604475">
    <property type="component" value="Unassembled WGS sequence"/>
</dbReference>
<reference evidence="7" key="1">
    <citation type="submission" date="2020-12" db="EMBL/GenBank/DDBJ databases">
        <title>Genomic characterization of non-nitrogen-fixing Frankia strains.</title>
        <authorList>
            <person name="Carlos-Shanley C."/>
            <person name="Guerra T."/>
            <person name="Hahn D."/>
        </authorList>
    </citation>
    <scope>NUCLEOTIDE SEQUENCE</scope>
    <source>
        <strain evidence="7">CN6</strain>
    </source>
</reference>
<dbReference type="SMART" id="SM00345">
    <property type="entry name" value="HTH_GNTR"/>
    <property type="match status" value="1"/>
</dbReference>
<evidence type="ECO:0000256" key="5">
    <source>
        <dbReference type="ARBA" id="ARBA00023163"/>
    </source>
</evidence>
<dbReference type="GO" id="GO:0008483">
    <property type="term" value="F:transaminase activity"/>
    <property type="evidence" value="ECO:0007669"/>
    <property type="project" value="UniProtKB-KW"/>
</dbReference>
<feature type="domain" description="HTH gntR-type" evidence="6">
    <location>
        <begin position="5"/>
        <end position="75"/>
    </location>
</feature>
<dbReference type="PANTHER" id="PTHR46577">
    <property type="entry name" value="HTH-TYPE TRANSCRIPTIONAL REGULATORY PROTEIN GABR"/>
    <property type="match status" value="1"/>
</dbReference>
<evidence type="ECO:0000256" key="4">
    <source>
        <dbReference type="ARBA" id="ARBA00023125"/>
    </source>
</evidence>
<dbReference type="InterPro" id="IPR036388">
    <property type="entry name" value="WH-like_DNA-bd_sf"/>
</dbReference>
<dbReference type="InterPro" id="IPR051446">
    <property type="entry name" value="HTH_trans_reg/aminotransferase"/>
</dbReference>
<dbReference type="Pfam" id="PF00392">
    <property type="entry name" value="GntR"/>
    <property type="match status" value="1"/>
</dbReference>
<protein>
    <submittedName>
        <fullName evidence="7">PLP-dependent aminotransferase family protein</fullName>
    </submittedName>
</protein>
<dbReference type="InterPro" id="IPR015421">
    <property type="entry name" value="PyrdxlP-dep_Trfase_major"/>
</dbReference>
<evidence type="ECO:0000259" key="6">
    <source>
        <dbReference type="PROSITE" id="PS50949"/>
    </source>
</evidence>
<keyword evidence="7" id="KW-0808">Transferase</keyword>
<dbReference type="GO" id="GO:0003677">
    <property type="term" value="F:DNA binding"/>
    <property type="evidence" value="ECO:0007669"/>
    <property type="project" value="UniProtKB-KW"/>
</dbReference>
<keyword evidence="5" id="KW-0804">Transcription</keyword>
<comment type="similarity">
    <text evidence="1">In the C-terminal section; belongs to the class-I pyridoxal-phosphate-dependent aminotransferase family.</text>
</comment>
<dbReference type="PROSITE" id="PS50949">
    <property type="entry name" value="HTH_GNTR"/>
    <property type="match status" value="1"/>
</dbReference>
<dbReference type="Gene3D" id="3.40.640.10">
    <property type="entry name" value="Type I PLP-dependent aspartate aminotransferase-like (Major domain)"/>
    <property type="match status" value="1"/>
</dbReference>
<comment type="caution">
    <text evidence="7">The sequence shown here is derived from an EMBL/GenBank/DDBJ whole genome shotgun (WGS) entry which is preliminary data.</text>
</comment>
<dbReference type="AlphaFoldDB" id="A0A937RU86"/>
<dbReference type="PANTHER" id="PTHR46577:SF1">
    <property type="entry name" value="HTH-TYPE TRANSCRIPTIONAL REGULATORY PROTEIN GABR"/>
    <property type="match status" value="1"/>
</dbReference>
<keyword evidence="4" id="KW-0238">DNA-binding</keyword>
<dbReference type="InterPro" id="IPR000524">
    <property type="entry name" value="Tscrpt_reg_HTH_GntR"/>
</dbReference>
<name>A0A937RU86_9ACTN</name>
<evidence type="ECO:0000256" key="3">
    <source>
        <dbReference type="ARBA" id="ARBA00023015"/>
    </source>
</evidence>
<dbReference type="InterPro" id="IPR004839">
    <property type="entry name" value="Aminotransferase_I/II_large"/>
</dbReference>
<evidence type="ECO:0000313" key="7">
    <source>
        <dbReference type="EMBL" id="MBL7631991.1"/>
    </source>
</evidence>
<dbReference type="RefSeq" id="WP_203006358.1">
    <property type="nucleotide sequence ID" value="NZ_JADWYU010000036.1"/>
</dbReference>
<dbReference type="SUPFAM" id="SSF46785">
    <property type="entry name" value="Winged helix' DNA-binding domain"/>
    <property type="match status" value="1"/>
</dbReference>
<gene>
    <name evidence="7" type="ORF">I7412_33505</name>
</gene>
<keyword evidence="2" id="KW-0663">Pyridoxal phosphate</keyword>
<keyword evidence="7" id="KW-0032">Aminotransferase</keyword>
<dbReference type="GO" id="GO:0003700">
    <property type="term" value="F:DNA-binding transcription factor activity"/>
    <property type="evidence" value="ECO:0007669"/>
    <property type="project" value="InterPro"/>
</dbReference>
<dbReference type="InterPro" id="IPR036390">
    <property type="entry name" value="WH_DNA-bd_sf"/>
</dbReference>
<dbReference type="InterPro" id="IPR015424">
    <property type="entry name" value="PyrdxlP-dep_Trfase"/>
</dbReference>
<dbReference type="Gene3D" id="1.10.10.10">
    <property type="entry name" value="Winged helix-like DNA-binding domain superfamily/Winged helix DNA-binding domain"/>
    <property type="match status" value="1"/>
</dbReference>
<keyword evidence="8" id="KW-1185">Reference proteome</keyword>
<organism evidence="7 8">
    <name type="scientific">Frankia nepalensis</name>
    <dbReference type="NCBI Taxonomy" id="1836974"/>
    <lineage>
        <taxon>Bacteria</taxon>
        <taxon>Bacillati</taxon>
        <taxon>Actinomycetota</taxon>
        <taxon>Actinomycetes</taxon>
        <taxon>Frankiales</taxon>
        <taxon>Frankiaceae</taxon>
        <taxon>Frankia</taxon>
    </lineage>
</organism>
<dbReference type="SUPFAM" id="SSF53383">
    <property type="entry name" value="PLP-dependent transferases"/>
    <property type="match status" value="1"/>
</dbReference>
<evidence type="ECO:0000256" key="2">
    <source>
        <dbReference type="ARBA" id="ARBA00022898"/>
    </source>
</evidence>
<dbReference type="Pfam" id="PF00155">
    <property type="entry name" value="Aminotran_1_2"/>
    <property type="match status" value="1"/>
</dbReference>
<accession>A0A937RU86</accession>